<name>A0AAV4WS91_CAEEX</name>
<dbReference type="Proteomes" id="UP001054945">
    <property type="component" value="Unassembled WGS sequence"/>
</dbReference>
<gene>
    <name evidence="1" type="ORF">CEXT_89961</name>
</gene>
<protein>
    <submittedName>
        <fullName evidence="1">Uncharacterized protein</fullName>
    </submittedName>
</protein>
<dbReference type="AlphaFoldDB" id="A0AAV4WS91"/>
<evidence type="ECO:0000313" key="2">
    <source>
        <dbReference type="Proteomes" id="UP001054945"/>
    </source>
</evidence>
<proteinExistence type="predicted"/>
<keyword evidence="2" id="KW-1185">Reference proteome</keyword>
<dbReference type="EMBL" id="BPLR01016626">
    <property type="protein sequence ID" value="GIY85213.1"/>
    <property type="molecule type" value="Genomic_DNA"/>
</dbReference>
<sequence length="93" mass="10471">MTAALSVLDCRRRRPLKAGDPWPASPSRPALAWFQTDLRNFDLLEEPSTQGRSNVGHFFGEDEKATGWDDTMRINSKHFGLLIPALELQMASE</sequence>
<reference evidence="1 2" key="1">
    <citation type="submission" date="2021-06" db="EMBL/GenBank/DDBJ databases">
        <title>Caerostris extrusa draft genome.</title>
        <authorList>
            <person name="Kono N."/>
            <person name="Arakawa K."/>
        </authorList>
    </citation>
    <scope>NUCLEOTIDE SEQUENCE [LARGE SCALE GENOMIC DNA]</scope>
</reference>
<comment type="caution">
    <text evidence="1">The sequence shown here is derived from an EMBL/GenBank/DDBJ whole genome shotgun (WGS) entry which is preliminary data.</text>
</comment>
<evidence type="ECO:0000313" key="1">
    <source>
        <dbReference type="EMBL" id="GIY85213.1"/>
    </source>
</evidence>
<organism evidence="1 2">
    <name type="scientific">Caerostris extrusa</name>
    <name type="common">Bark spider</name>
    <name type="synonym">Caerostris bankana</name>
    <dbReference type="NCBI Taxonomy" id="172846"/>
    <lineage>
        <taxon>Eukaryota</taxon>
        <taxon>Metazoa</taxon>
        <taxon>Ecdysozoa</taxon>
        <taxon>Arthropoda</taxon>
        <taxon>Chelicerata</taxon>
        <taxon>Arachnida</taxon>
        <taxon>Araneae</taxon>
        <taxon>Araneomorphae</taxon>
        <taxon>Entelegynae</taxon>
        <taxon>Araneoidea</taxon>
        <taxon>Araneidae</taxon>
        <taxon>Caerostris</taxon>
    </lineage>
</organism>
<accession>A0AAV4WS91</accession>